<dbReference type="SMART" id="SM01120">
    <property type="entry name" value="Dak2"/>
    <property type="match status" value="1"/>
</dbReference>
<evidence type="ECO:0000313" key="2">
    <source>
        <dbReference type="EMBL" id="KUK36694.1"/>
    </source>
</evidence>
<dbReference type="GO" id="GO:0004371">
    <property type="term" value="F:glycerone kinase activity"/>
    <property type="evidence" value="ECO:0007669"/>
    <property type="project" value="InterPro"/>
</dbReference>
<dbReference type="Pfam" id="PF13684">
    <property type="entry name" value="FakA-like_C"/>
    <property type="match status" value="1"/>
</dbReference>
<dbReference type="InterPro" id="IPR004007">
    <property type="entry name" value="DhaL_dom"/>
</dbReference>
<organism evidence="2 3">
    <name type="scientific">Thermacetogenium phaeum</name>
    <dbReference type="NCBI Taxonomy" id="85874"/>
    <lineage>
        <taxon>Bacteria</taxon>
        <taxon>Bacillati</taxon>
        <taxon>Bacillota</taxon>
        <taxon>Clostridia</taxon>
        <taxon>Thermoanaerobacterales</taxon>
        <taxon>Thermoanaerobacteraceae</taxon>
        <taxon>Thermacetogenium</taxon>
    </lineage>
</organism>
<protein>
    <submittedName>
        <fullName evidence="2">Dak phosphatase</fullName>
    </submittedName>
</protein>
<dbReference type="Pfam" id="PF02734">
    <property type="entry name" value="Dak2"/>
    <property type="match status" value="1"/>
</dbReference>
<dbReference type="NCBIfam" id="TIGR03599">
    <property type="entry name" value="YloV"/>
    <property type="match status" value="1"/>
</dbReference>
<dbReference type="PROSITE" id="PS51480">
    <property type="entry name" value="DHAL"/>
    <property type="match status" value="1"/>
</dbReference>
<accession>A0A101FGM2</accession>
<gene>
    <name evidence="2" type="ORF">XD66_0598</name>
</gene>
<comment type="caution">
    <text evidence="2">The sequence shown here is derived from an EMBL/GenBank/DDBJ whole genome shotgun (WGS) entry which is preliminary data.</text>
</comment>
<dbReference type="SUPFAM" id="SSF101473">
    <property type="entry name" value="DhaL-like"/>
    <property type="match status" value="1"/>
</dbReference>
<dbReference type="SMART" id="SM01121">
    <property type="entry name" value="Dak1_2"/>
    <property type="match status" value="1"/>
</dbReference>
<dbReference type="InterPro" id="IPR050270">
    <property type="entry name" value="DegV_domain_contain"/>
</dbReference>
<dbReference type="AlphaFoldDB" id="A0A101FGM2"/>
<reference evidence="3" key="1">
    <citation type="journal article" date="2015" name="MBio">
        <title>Genome-Resolved Metagenomic Analysis Reveals Roles for Candidate Phyla and Other Microbial Community Members in Biogeochemical Transformations in Oil Reservoirs.</title>
        <authorList>
            <person name="Hu P."/>
            <person name="Tom L."/>
            <person name="Singh A."/>
            <person name="Thomas B.C."/>
            <person name="Baker B.J."/>
            <person name="Piceno Y.M."/>
            <person name="Andersen G.L."/>
            <person name="Banfield J.F."/>
        </authorList>
    </citation>
    <scope>NUCLEOTIDE SEQUENCE [LARGE SCALE GENOMIC DNA]</scope>
</reference>
<feature type="domain" description="DhaL" evidence="1">
    <location>
        <begin position="9"/>
        <end position="201"/>
    </location>
</feature>
<sequence length="548" mass="59270">MDHDVVTGEQVRQLFLGGLAAIAEHQKEIDRLNVFPVPDGDTGRNMYLTMAAAVRELEKVNGSGVGCVGEAVARGSLLGARGNSGVILSQLIRGLADGMKGKERISIQEFAQAWQNAVASAYRAVIKPVEGTMLTVARGFTQGMKEAAVSDGDLKKVLAHAIQRGYQILKQTPEMLPALKKAGVVDAGGKGLLVILEGGLRALGDGMLQPAVSDRQQEINVVTPLLSPNEAEDDFTYLYCTEFLLKASPSQIQEIKKEIEGLGGSLVTGNVEDYIKIHIHTNYPGRILDRCQRYGTLHNIQISNMRDQYEESQMGEEEKDDAPPVEDGGTAEVGIVAVAAGEGIKNILLNLGVARIIEGGQTMNPPVEDFIQAIAEVPARQVIVLPNNKNLIMAAEQAKQMISRPVEIVPSTSIPAGISALLAFNDSLNFEENVKRMCQQLECVKTGEVTYAVRDAVIGDQRIKEGDIVAIYRGEVVASGSSLEEAVLTLLDRMVKDGDELVTLYSGADLELAEMERIANRIRDAYPDLEVDAQEGGQPVYYFLISVE</sequence>
<dbReference type="GO" id="GO:0006071">
    <property type="term" value="P:glycerol metabolic process"/>
    <property type="evidence" value="ECO:0007669"/>
    <property type="project" value="InterPro"/>
</dbReference>
<proteinExistence type="predicted"/>
<dbReference type="InterPro" id="IPR019986">
    <property type="entry name" value="YloV-like"/>
</dbReference>
<dbReference type="PANTHER" id="PTHR33434">
    <property type="entry name" value="DEGV DOMAIN-CONTAINING PROTEIN DR_1986-RELATED"/>
    <property type="match status" value="1"/>
</dbReference>
<dbReference type="Pfam" id="PF21645">
    <property type="entry name" value="FakA-like_M"/>
    <property type="match status" value="1"/>
</dbReference>
<dbReference type="InterPro" id="IPR033470">
    <property type="entry name" value="FakA-like_C"/>
</dbReference>
<evidence type="ECO:0000313" key="3">
    <source>
        <dbReference type="Proteomes" id="UP000053326"/>
    </source>
</evidence>
<evidence type="ECO:0000259" key="1">
    <source>
        <dbReference type="PROSITE" id="PS51480"/>
    </source>
</evidence>
<dbReference type="Gene3D" id="1.25.40.340">
    <property type="match status" value="1"/>
</dbReference>
<dbReference type="PATRIC" id="fig|85874.4.peg.1755"/>
<dbReference type="InterPro" id="IPR036117">
    <property type="entry name" value="DhaL_dom_sf"/>
</dbReference>
<dbReference type="EMBL" id="LGFO01000055">
    <property type="protein sequence ID" value="KUK36694.1"/>
    <property type="molecule type" value="Genomic_DNA"/>
</dbReference>
<dbReference type="Proteomes" id="UP000053326">
    <property type="component" value="Unassembled WGS sequence"/>
</dbReference>
<dbReference type="PANTHER" id="PTHR33434:SF4">
    <property type="entry name" value="PHOSPHATASE PROTEIN"/>
    <property type="match status" value="1"/>
</dbReference>
<name>A0A101FGM2_9THEO</name>
<dbReference type="InterPro" id="IPR048394">
    <property type="entry name" value="FakA-like_M"/>
</dbReference>